<gene>
    <name evidence="1" type="ORF">ALP21_101979</name>
</gene>
<evidence type="ECO:0000313" key="1">
    <source>
        <dbReference type="EMBL" id="RMU86598.1"/>
    </source>
</evidence>
<protein>
    <submittedName>
        <fullName evidence="1">Uncharacterized protein</fullName>
    </submittedName>
</protein>
<dbReference type="Proteomes" id="UP000267078">
    <property type="component" value="Unassembled WGS sequence"/>
</dbReference>
<reference evidence="1 2" key="1">
    <citation type="submission" date="2018-08" db="EMBL/GenBank/DDBJ databases">
        <title>Recombination of ecologically and evolutionarily significant loci maintains genetic cohesion in the Pseudomonas syringae species complex.</title>
        <authorList>
            <person name="Dillon M."/>
            <person name="Thakur S."/>
            <person name="Almeida R.N.D."/>
            <person name="Weir B.S."/>
            <person name="Guttman D.S."/>
        </authorList>
    </citation>
    <scope>NUCLEOTIDE SEQUENCE [LARGE SCALE GENOMIC DNA]</scope>
    <source>
        <strain evidence="1 2">1449B</strain>
    </source>
</reference>
<name>A0A7Z6Y7G7_PSESH</name>
<dbReference type="AlphaFoldDB" id="A0A7Z6Y7G7"/>
<accession>A0A7Z6Y7G7</accession>
<organism evidence="1 2">
    <name type="scientific">Pseudomonas savastanoi pv. phaseolicola</name>
    <name type="common">Pseudomonas syringae pv. phaseolicola</name>
    <dbReference type="NCBI Taxonomy" id="319"/>
    <lineage>
        <taxon>Bacteria</taxon>
        <taxon>Pseudomonadati</taxon>
        <taxon>Pseudomonadota</taxon>
        <taxon>Gammaproteobacteria</taxon>
        <taxon>Pseudomonadales</taxon>
        <taxon>Pseudomonadaceae</taxon>
        <taxon>Pseudomonas</taxon>
    </lineage>
</organism>
<sequence length="127" mass="14512">MSGRMKRSYQAVFIVPTDASKVLGDYGWEFDSLERLPESIGEYLVGCLGLMFEEEYAGIKKYTNGQISMSIFLDDDNEVESIYFQAFEIFLAKIYKACQNEAVFWGGGNIYSRENKKLLVLKGYVSH</sequence>
<proteinExistence type="predicted"/>
<dbReference type="EMBL" id="RBUI01000112">
    <property type="protein sequence ID" value="RMU86598.1"/>
    <property type="molecule type" value="Genomic_DNA"/>
</dbReference>
<comment type="caution">
    <text evidence="1">The sequence shown here is derived from an EMBL/GenBank/DDBJ whole genome shotgun (WGS) entry which is preliminary data.</text>
</comment>
<evidence type="ECO:0000313" key="2">
    <source>
        <dbReference type="Proteomes" id="UP000267078"/>
    </source>
</evidence>